<dbReference type="InterPro" id="IPR037056">
    <property type="entry name" value="RNase_H1_N_sf"/>
</dbReference>
<dbReference type="Pfam" id="PF01693">
    <property type="entry name" value="Cauli_VI"/>
    <property type="match status" value="1"/>
</dbReference>
<feature type="domain" description="Myb/SANT-like" evidence="3">
    <location>
        <begin position="69"/>
        <end position="158"/>
    </location>
</feature>
<gene>
    <name evidence="4" type="ORF">TRITD_5Av1G179420</name>
</gene>
<keyword evidence="5" id="KW-1185">Reference proteome</keyword>
<proteinExistence type="predicted"/>
<evidence type="ECO:0000313" key="5">
    <source>
        <dbReference type="Proteomes" id="UP000324705"/>
    </source>
</evidence>
<evidence type="ECO:0000256" key="1">
    <source>
        <dbReference type="SAM" id="Phobius"/>
    </source>
</evidence>
<evidence type="ECO:0000259" key="3">
    <source>
        <dbReference type="Pfam" id="PF12776"/>
    </source>
</evidence>
<dbReference type="Gramene" id="TRITD5Av1G179420.1">
    <property type="protein sequence ID" value="TRITD5Av1G179420.1"/>
    <property type="gene ID" value="TRITD5Av1G179420"/>
</dbReference>
<sequence>MAFMYVPAHRLSAMKHVLTMIVMNHAHVCFCFHGLSVVLVEPTTAAVAAAALKLAAAKAKKDGRSNNMKWQPFMSTFVLNKMCELISSGVRTDKGFKEVHLNTVAKHVFEFCGQEVSATQVYNHLRKWRSRWIQVSKLRDLSGASWDDNTCSIVLEAEHYADHVAGGFNDEALMAALSHLLDNKAQGVGFVAMADAHRGKWYAMFIGKVPGVYSSWEEASAQVASYSNSTHRGFKTRQAAEQAYSEWVRKHDSNVDSGKVGVVKVDRQFGLKLKNFIIFAQFIAIAVLWRWCARCG</sequence>
<evidence type="ECO:0000259" key="2">
    <source>
        <dbReference type="Pfam" id="PF01693"/>
    </source>
</evidence>
<dbReference type="Proteomes" id="UP000324705">
    <property type="component" value="Chromosome 5A"/>
</dbReference>
<dbReference type="InterPro" id="IPR009027">
    <property type="entry name" value="Ribosomal_bL9/RNase_H1_N"/>
</dbReference>
<dbReference type="PANTHER" id="PTHR47127">
    <property type="entry name" value="10A19I.15"/>
    <property type="match status" value="1"/>
</dbReference>
<dbReference type="Pfam" id="PF12776">
    <property type="entry name" value="Myb_DNA-bind_3"/>
    <property type="match status" value="1"/>
</dbReference>
<dbReference type="SUPFAM" id="SSF55658">
    <property type="entry name" value="L9 N-domain-like"/>
    <property type="match status" value="1"/>
</dbReference>
<dbReference type="AlphaFoldDB" id="A0A9R0WQB0"/>
<name>A0A9R0WQB0_TRITD</name>
<organism evidence="4 5">
    <name type="scientific">Triticum turgidum subsp. durum</name>
    <name type="common">Durum wheat</name>
    <name type="synonym">Triticum durum</name>
    <dbReference type="NCBI Taxonomy" id="4567"/>
    <lineage>
        <taxon>Eukaryota</taxon>
        <taxon>Viridiplantae</taxon>
        <taxon>Streptophyta</taxon>
        <taxon>Embryophyta</taxon>
        <taxon>Tracheophyta</taxon>
        <taxon>Spermatophyta</taxon>
        <taxon>Magnoliopsida</taxon>
        <taxon>Liliopsida</taxon>
        <taxon>Poales</taxon>
        <taxon>Poaceae</taxon>
        <taxon>BOP clade</taxon>
        <taxon>Pooideae</taxon>
        <taxon>Triticodae</taxon>
        <taxon>Triticeae</taxon>
        <taxon>Triticinae</taxon>
        <taxon>Triticum</taxon>
    </lineage>
</organism>
<dbReference type="InterPro" id="IPR024752">
    <property type="entry name" value="Myb/SANT-like_dom"/>
</dbReference>
<keyword evidence="1" id="KW-0472">Membrane</keyword>
<evidence type="ECO:0000313" key="4">
    <source>
        <dbReference type="EMBL" id="VAI20071.1"/>
    </source>
</evidence>
<reference evidence="4 5" key="1">
    <citation type="submission" date="2017-09" db="EMBL/GenBank/DDBJ databases">
        <authorList>
            <consortium name="International Durum Wheat Genome Sequencing Consortium (IDWGSC)"/>
            <person name="Milanesi L."/>
        </authorList>
    </citation>
    <scope>NUCLEOTIDE SEQUENCE [LARGE SCALE GENOMIC DNA]</scope>
    <source>
        <strain evidence="5">cv. Svevo</strain>
    </source>
</reference>
<feature type="domain" description="Ribonuclease H1 N-terminal" evidence="2">
    <location>
        <begin position="200"/>
        <end position="242"/>
    </location>
</feature>
<accession>A0A9R0WQB0</accession>
<keyword evidence="1" id="KW-1133">Transmembrane helix</keyword>
<protein>
    <submittedName>
        <fullName evidence="4">Uncharacterized protein</fullName>
    </submittedName>
</protein>
<dbReference type="Gene3D" id="3.40.970.10">
    <property type="entry name" value="Ribonuclease H1, N-terminal domain"/>
    <property type="match status" value="1"/>
</dbReference>
<dbReference type="InterPro" id="IPR011320">
    <property type="entry name" value="RNase_H1_N"/>
</dbReference>
<keyword evidence="1" id="KW-0812">Transmembrane</keyword>
<dbReference type="EMBL" id="LT934119">
    <property type="protein sequence ID" value="VAI20071.1"/>
    <property type="molecule type" value="Genomic_DNA"/>
</dbReference>
<feature type="transmembrane region" description="Helical" evidence="1">
    <location>
        <begin position="276"/>
        <end position="293"/>
    </location>
</feature>
<dbReference type="OMA" id="KGKWYAM"/>